<reference evidence="3" key="1">
    <citation type="submission" date="2024-02" db="EMBL/GenBank/DDBJ databases">
        <authorList>
            <consortium name="Clinical and Environmental Microbiology Branch: Whole genome sequencing antimicrobial resistance pathogens in the healthcare setting"/>
        </authorList>
    </citation>
    <scope>NUCLEOTIDE SEQUENCE</scope>
    <source>
        <strain evidence="3">2021GO-0154</strain>
    </source>
</reference>
<accession>A0AAI9GH19</accession>
<gene>
    <name evidence="3" type="ORF">RG298_000242</name>
</gene>
<sequence>MAITAYIGINGSGKSYECVSNVIVNGVLAGRRVVTNIVGIQPELIREYCVTERKATPESLGSVVAVTDEQCTHADFLPYKGDDGKCTTHTLCQAGDLIVLDELWRLFGSGLKLTSQQQSFFAEHRHFTHPETGISCDFAFMSQELSGISRFIRDRIDKTFRMKKLNAVGMNKSYRVDVYDGHKLIKAALISSYHNRYKAKVFPLYQSHDNGNGVEVVVDKRQSLLTKKFIFVRVALPLILFVCGLGYLVNFFSTSKQTNTTNTDTEQGQPVDNPDVYKRLTNSPENYPRATATSEYRIAGRLSRRGRDYIILQGADGRFRFEPATLFSDEDGFLSGLIDGQTVTLFSGRKS</sequence>
<feature type="domain" description="Zona occludens toxin N-terminal" evidence="2">
    <location>
        <begin position="6"/>
        <end position="211"/>
    </location>
</feature>
<dbReference type="Gene3D" id="3.40.50.300">
    <property type="entry name" value="P-loop containing nucleotide triphosphate hydrolases"/>
    <property type="match status" value="1"/>
</dbReference>
<evidence type="ECO:0000256" key="1">
    <source>
        <dbReference type="SAM" id="Phobius"/>
    </source>
</evidence>
<evidence type="ECO:0000313" key="3">
    <source>
        <dbReference type="EMBL" id="EMJ5132575.1"/>
    </source>
</evidence>
<keyword evidence="1" id="KW-1133">Transmembrane helix</keyword>
<organism evidence="3">
    <name type="scientific">Providencia stuartii</name>
    <dbReference type="NCBI Taxonomy" id="588"/>
    <lineage>
        <taxon>Bacteria</taxon>
        <taxon>Pseudomonadati</taxon>
        <taxon>Pseudomonadota</taxon>
        <taxon>Gammaproteobacteria</taxon>
        <taxon>Enterobacterales</taxon>
        <taxon>Morganellaceae</taxon>
        <taxon>Providencia</taxon>
    </lineage>
</organism>
<name>A0AAI9GH19_PROST</name>
<dbReference type="InterPro" id="IPR008900">
    <property type="entry name" value="Zot_N"/>
</dbReference>
<protein>
    <recommendedName>
        <fullName evidence="2">Zona occludens toxin N-terminal domain-containing protein</fullName>
    </recommendedName>
</protein>
<dbReference type="AlphaFoldDB" id="A0AAI9GH19"/>
<keyword evidence="1" id="KW-0812">Transmembrane</keyword>
<proteinExistence type="predicted"/>
<dbReference type="Pfam" id="PF05707">
    <property type="entry name" value="Zot"/>
    <property type="match status" value="1"/>
</dbReference>
<feature type="transmembrane region" description="Helical" evidence="1">
    <location>
        <begin position="230"/>
        <end position="249"/>
    </location>
</feature>
<comment type="caution">
    <text evidence="3">The sequence shown here is derived from an EMBL/GenBank/DDBJ whole genome shotgun (WGS) entry which is preliminary data.</text>
</comment>
<keyword evidence="1" id="KW-0472">Membrane</keyword>
<dbReference type="EMBL" id="ABMABF030000001">
    <property type="protein sequence ID" value="EMJ5132575.1"/>
    <property type="molecule type" value="Genomic_DNA"/>
</dbReference>
<evidence type="ECO:0000259" key="2">
    <source>
        <dbReference type="Pfam" id="PF05707"/>
    </source>
</evidence>
<dbReference type="InterPro" id="IPR027417">
    <property type="entry name" value="P-loop_NTPase"/>
</dbReference>